<dbReference type="PANTHER" id="PTHR47216:SF4">
    <property type="entry name" value="OS01G0859400 PROTEIN"/>
    <property type="match status" value="1"/>
</dbReference>
<feature type="transmembrane region" description="Helical" evidence="1">
    <location>
        <begin position="179"/>
        <end position="196"/>
    </location>
</feature>
<sequence>MDEKRIKSKDKFYALLICAVVFTIIYNTAAWYVSKLENVYSFVFSFEKYIPFIPWTIIPYLSSGVLFCVVFLISSDKRQLKLLTQRMLFVTIIAGICFVLFPLRFSLQKPDIGNALFRYSFQVLKILDSPFNQSPSLHIAYAFIFWTIFRNFNQKLRLFSMVWLIALGVSTLTTYQHHFIDIITGIILAHISFIVFPDQKNNFRYRNFQVANFYFLSGWIIFLSSLVLNQFFGGVWLFLLWPALVMLLTGYHYQNNAVHFLKDKNGNIPVWKKIFYAPYQLIYYLCWKWLRKNKAPIEIMQNIYISSKLSAADIQQMEINENTFVYDLSAELEETSLIKKRSKYYFAPFLDIGTFDVEETKKLVHQITENYKQLPSNGKILIHCTMGFTRSSIMGTLVIKNILSLPLDQTITHMKSVNKNAIIHSYAEDFLKYFTYYEQRNF</sequence>
<dbReference type="InterPro" id="IPR016130">
    <property type="entry name" value="Tyr_Pase_AS"/>
</dbReference>
<dbReference type="InterPro" id="IPR000387">
    <property type="entry name" value="Tyr_Pase_dom"/>
</dbReference>
<comment type="caution">
    <text evidence="3">The sequence shown here is derived from an EMBL/GenBank/DDBJ whole genome shotgun (WGS) entry which is preliminary data.</text>
</comment>
<organism evidence="3 4">
    <name type="scientific">Chryseobacterium soli</name>
    <dbReference type="NCBI Taxonomy" id="445961"/>
    <lineage>
        <taxon>Bacteria</taxon>
        <taxon>Pseudomonadati</taxon>
        <taxon>Bacteroidota</taxon>
        <taxon>Flavobacteriia</taxon>
        <taxon>Flavobacteriales</taxon>
        <taxon>Weeksellaceae</taxon>
        <taxon>Chryseobacterium group</taxon>
        <taxon>Chryseobacterium</taxon>
    </lineage>
</organism>
<dbReference type="EMBL" id="JPRH01000012">
    <property type="protein sequence ID" value="KFF10301.1"/>
    <property type="molecule type" value="Genomic_DNA"/>
</dbReference>
<keyword evidence="1" id="KW-0812">Transmembrane</keyword>
<dbReference type="InterPro" id="IPR000326">
    <property type="entry name" value="PAP2/HPO"/>
</dbReference>
<keyword evidence="1" id="KW-0472">Membrane</keyword>
<keyword evidence="4" id="KW-1185">Reference proteome</keyword>
<dbReference type="SUPFAM" id="SSF48317">
    <property type="entry name" value="Acid phosphatase/Vanadium-dependent haloperoxidase"/>
    <property type="match status" value="1"/>
</dbReference>
<reference evidence="3 4" key="1">
    <citation type="submission" date="2014-07" db="EMBL/GenBank/DDBJ databases">
        <title>Genome of Chryseobacterium soli DSM 19298.</title>
        <authorList>
            <person name="Stropko S.J."/>
            <person name="Pipes S.E."/>
            <person name="Newman J."/>
        </authorList>
    </citation>
    <scope>NUCLEOTIDE SEQUENCE [LARGE SCALE GENOMIC DNA]</scope>
    <source>
        <strain evidence="3 4">DSM 19298</strain>
    </source>
</reference>
<feature type="transmembrane region" description="Helical" evidence="1">
    <location>
        <begin position="156"/>
        <end position="173"/>
    </location>
</feature>
<dbReference type="SUPFAM" id="SSF52799">
    <property type="entry name" value="(Phosphotyrosine protein) phosphatases II"/>
    <property type="match status" value="1"/>
</dbReference>
<dbReference type="AlphaFoldDB" id="A0A086A0T7"/>
<dbReference type="Pfam" id="PF01569">
    <property type="entry name" value="PAP2"/>
    <property type="match status" value="1"/>
</dbReference>
<dbReference type="GO" id="GO:0016020">
    <property type="term" value="C:membrane"/>
    <property type="evidence" value="ECO:0007669"/>
    <property type="project" value="UniProtKB-SubCell"/>
</dbReference>
<protein>
    <recommendedName>
        <fullName evidence="2">Tyrosine specific protein phosphatases domain-containing protein</fullName>
    </recommendedName>
</protein>
<dbReference type="InterPro" id="IPR036938">
    <property type="entry name" value="PAP2/HPO_sf"/>
</dbReference>
<dbReference type="Proteomes" id="UP000028705">
    <property type="component" value="Unassembled WGS sequence"/>
</dbReference>
<evidence type="ECO:0000259" key="2">
    <source>
        <dbReference type="PROSITE" id="PS50056"/>
    </source>
</evidence>
<name>A0A086A0T7_9FLAO</name>
<feature type="transmembrane region" description="Helical" evidence="1">
    <location>
        <begin position="12"/>
        <end position="32"/>
    </location>
</feature>
<dbReference type="PANTHER" id="PTHR47216">
    <property type="match status" value="1"/>
</dbReference>
<gene>
    <name evidence="3" type="ORF">IW15_21305</name>
</gene>
<accession>A0A086A0T7</accession>
<evidence type="ECO:0000313" key="4">
    <source>
        <dbReference type="Proteomes" id="UP000028705"/>
    </source>
</evidence>
<feature type="transmembrane region" description="Helical" evidence="1">
    <location>
        <begin position="131"/>
        <end position="149"/>
    </location>
</feature>
<feature type="domain" description="Tyrosine specific protein phosphatases" evidence="2">
    <location>
        <begin position="361"/>
        <end position="422"/>
    </location>
</feature>
<dbReference type="InterPro" id="IPR029021">
    <property type="entry name" value="Prot-tyrosine_phosphatase-like"/>
</dbReference>
<dbReference type="eggNOG" id="COG0671">
    <property type="taxonomic scope" value="Bacteria"/>
</dbReference>
<proteinExistence type="predicted"/>
<evidence type="ECO:0000256" key="1">
    <source>
        <dbReference type="SAM" id="Phobius"/>
    </source>
</evidence>
<feature type="transmembrane region" description="Helical" evidence="1">
    <location>
        <begin position="234"/>
        <end position="253"/>
    </location>
</feature>
<dbReference type="PROSITE" id="PS50056">
    <property type="entry name" value="TYR_PHOSPHATASE_2"/>
    <property type="match status" value="1"/>
</dbReference>
<dbReference type="eggNOG" id="COG2453">
    <property type="taxonomic scope" value="Bacteria"/>
</dbReference>
<feature type="transmembrane region" description="Helical" evidence="1">
    <location>
        <begin position="87"/>
        <end position="107"/>
    </location>
</feature>
<dbReference type="STRING" id="445961.IW15_21305"/>
<feature type="transmembrane region" description="Helical" evidence="1">
    <location>
        <begin position="52"/>
        <end position="75"/>
    </location>
</feature>
<keyword evidence="1" id="KW-1133">Transmembrane helix</keyword>
<dbReference type="Gene3D" id="3.90.190.10">
    <property type="entry name" value="Protein tyrosine phosphatase superfamily"/>
    <property type="match status" value="1"/>
</dbReference>
<dbReference type="PROSITE" id="PS00383">
    <property type="entry name" value="TYR_PHOSPHATASE_1"/>
    <property type="match status" value="1"/>
</dbReference>
<evidence type="ECO:0000313" key="3">
    <source>
        <dbReference type="EMBL" id="KFF10301.1"/>
    </source>
</evidence>
<dbReference type="CDD" id="cd03386">
    <property type="entry name" value="PAP2_Aur1_like"/>
    <property type="match status" value="1"/>
</dbReference>
<feature type="transmembrane region" description="Helical" evidence="1">
    <location>
        <begin position="208"/>
        <end position="228"/>
    </location>
</feature>